<evidence type="ECO:0000313" key="3">
    <source>
        <dbReference type="EMBL" id="TPP52402.1"/>
    </source>
</evidence>
<feature type="compositionally biased region" description="Gly residues" evidence="2">
    <location>
        <begin position="28"/>
        <end position="37"/>
    </location>
</feature>
<name>A0A504XTN8_LEIDO</name>
<feature type="coiled-coil region" evidence="1">
    <location>
        <begin position="220"/>
        <end position="254"/>
    </location>
</feature>
<feature type="compositionally biased region" description="Polar residues" evidence="2">
    <location>
        <begin position="511"/>
        <end position="521"/>
    </location>
</feature>
<feature type="compositionally biased region" description="Basic and acidic residues" evidence="2">
    <location>
        <begin position="300"/>
        <end position="314"/>
    </location>
</feature>
<comment type="caution">
    <text evidence="3">The sequence shown here is derived from an EMBL/GenBank/DDBJ whole genome shotgun (WGS) entry which is preliminary data.</text>
</comment>
<feature type="region of interest" description="Disordered" evidence="2">
    <location>
        <begin position="71"/>
        <end position="100"/>
    </location>
</feature>
<dbReference type="VEuPathDB" id="TriTrypDB:LdBPK_040150.1"/>
<feature type="region of interest" description="Disordered" evidence="2">
    <location>
        <begin position="300"/>
        <end position="338"/>
    </location>
</feature>
<evidence type="ECO:0000256" key="1">
    <source>
        <dbReference type="SAM" id="Coils"/>
    </source>
</evidence>
<feature type="region of interest" description="Disordered" evidence="2">
    <location>
        <begin position="353"/>
        <end position="372"/>
    </location>
</feature>
<dbReference type="AlphaFoldDB" id="A0A504XTN8"/>
<dbReference type="Proteomes" id="UP000318821">
    <property type="component" value="Unassembled WGS sequence"/>
</dbReference>
<protein>
    <submittedName>
        <fullName evidence="3">Uncharacterized protein</fullName>
    </submittedName>
</protein>
<feature type="region of interest" description="Disordered" evidence="2">
    <location>
        <begin position="406"/>
        <end position="433"/>
    </location>
</feature>
<dbReference type="VEuPathDB" id="TriTrypDB:LdCL_040006600"/>
<feature type="compositionally biased region" description="Low complexity" evidence="2">
    <location>
        <begin position="38"/>
        <end position="47"/>
    </location>
</feature>
<feature type="compositionally biased region" description="Low complexity" evidence="2">
    <location>
        <begin position="325"/>
        <end position="338"/>
    </location>
</feature>
<evidence type="ECO:0000256" key="2">
    <source>
        <dbReference type="SAM" id="MobiDB-lite"/>
    </source>
</evidence>
<reference evidence="4" key="1">
    <citation type="submission" date="2019-02" db="EMBL/GenBank/DDBJ databases">
        <title>FDA dAtabase for Regulatory Grade micrObial Sequences (FDA-ARGOS): Supporting development and validation of Infectious Disease Dx tests.</title>
        <authorList>
            <person name="Duncan R."/>
            <person name="Fisher C."/>
            <person name="Tallon L."/>
            <person name="Sadzewicz L."/>
            <person name="Sengamalay N."/>
            <person name="Ott S."/>
            <person name="Godinez A."/>
            <person name="Nagaraj S."/>
            <person name="Vavikolanu K."/>
            <person name="Vyas G."/>
            <person name="Nadendla S."/>
            <person name="Aluvathingal J."/>
            <person name="Sichtig H."/>
        </authorList>
    </citation>
    <scope>NUCLEOTIDE SEQUENCE [LARGE SCALE GENOMIC DNA]</scope>
    <source>
        <strain evidence="4">FDAARGOS_360</strain>
    </source>
</reference>
<feature type="region of interest" description="Disordered" evidence="2">
    <location>
        <begin position="28"/>
        <end position="53"/>
    </location>
</feature>
<dbReference type="VEuPathDB" id="TriTrypDB:LdCL_040006500"/>
<dbReference type="VEuPathDB" id="TriTrypDB:LdBPK_040140.1"/>
<keyword evidence="1" id="KW-0175">Coiled coil</keyword>
<dbReference type="VEuPathDB" id="TriTrypDB:LDHU3_04.0160"/>
<feature type="compositionally biased region" description="Low complexity" evidence="2">
    <location>
        <begin position="77"/>
        <end position="97"/>
    </location>
</feature>
<evidence type="ECO:0000313" key="4">
    <source>
        <dbReference type="Proteomes" id="UP000318821"/>
    </source>
</evidence>
<gene>
    <name evidence="3" type="ORF">CGC20_15840</name>
</gene>
<sequence>MPDFSQFIKYLNANLHAPTGQYAAQGGVGGKGSGGASGATEAASPASHGDASAFTRSCDTTWRVLLPSDAAAKESGTRSSGPSAAAAAAHTSPSHPSVTIGRMMVSTEDRWRIQAQMRREEARTGQARKEYNKKVTRAIKVTKGPSENAFPPDPSSRKHADLSGLLCVHPMAMLENDNGARPLHDGTVLISPDASPNLTRRAMNHHSAENTEAPPLVDLLMSASETIREERGRADSLEKENAKLQAQLDGVRLAYQLVATQRAQRNSQALGRVTALDKAGEDMLFAYVRDRLIGRDIHPSSEHEKCSCTRESSSRARLGQRQRRSNAAAPPVASAAARVPSRNFITAATRSCTKRGNAGITPPESVSPKTAEPHISVATEAREEHGYLPTALRNCDLKSAKGHLATSLTGGGSRKGEGNAEMVEGGSDTEESPTHWMARRLLRALAPRPTDSVVGDIVHTMVTALQQDVQAELSRPSDGRHAAPNRMRGFALVRLKPCVYRLLVGPPAEPSTVTTSSSTAEIQKPTPPRALALRKLRIPSFTSPLTLALFAWFEVEDTSTSSTT</sequence>
<feature type="region of interest" description="Disordered" evidence="2">
    <location>
        <begin position="507"/>
        <end position="526"/>
    </location>
</feature>
<dbReference type="EMBL" id="RHLD01000064">
    <property type="protein sequence ID" value="TPP52402.1"/>
    <property type="molecule type" value="Genomic_DNA"/>
</dbReference>
<accession>A0A504XTN8</accession>
<organism evidence="3 4">
    <name type="scientific">Leishmania donovani</name>
    <dbReference type="NCBI Taxonomy" id="5661"/>
    <lineage>
        <taxon>Eukaryota</taxon>
        <taxon>Discoba</taxon>
        <taxon>Euglenozoa</taxon>
        <taxon>Kinetoplastea</taxon>
        <taxon>Metakinetoplastina</taxon>
        <taxon>Trypanosomatida</taxon>
        <taxon>Trypanosomatidae</taxon>
        <taxon>Leishmaniinae</taxon>
        <taxon>Leishmania</taxon>
    </lineage>
</organism>
<dbReference type="VEuPathDB" id="TriTrypDB:LDHU3_04.0170"/>
<proteinExistence type="predicted"/>